<evidence type="ECO:0000313" key="6">
    <source>
        <dbReference type="EMBL" id="HJB14334.1"/>
    </source>
</evidence>
<evidence type="ECO:0000256" key="1">
    <source>
        <dbReference type="ARBA" id="ARBA00023015"/>
    </source>
</evidence>
<dbReference type="Proteomes" id="UP000823824">
    <property type="component" value="Unassembled WGS sequence"/>
</dbReference>
<dbReference type="InterPro" id="IPR013249">
    <property type="entry name" value="RNA_pol_sigma70_r4_t2"/>
</dbReference>
<accession>A0A9D2LKP9</accession>
<dbReference type="GO" id="GO:0003677">
    <property type="term" value="F:DNA binding"/>
    <property type="evidence" value="ECO:0007669"/>
    <property type="project" value="UniProtKB-KW"/>
</dbReference>
<dbReference type="PANTHER" id="PTHR43133">
    <property type="entry name" value="RNA POLYMERASE ECF-TYPE SIGMA FACTO"/>
    <property type="match status" value="1"/>
</dbReference>
<dbReference type="InterPro" id="IPR013324">
    <property type="entry name" value="RNA_pol_sigma_r3/r4-like"/>
</dbReference>
<proteinExistence type="predicted"/>
<reference evidence="6" key="2">
    <citation type="submission" date="2021-04" db="EMBL/GenBank/DDBJ databases">
        <authorList>
            <person name="Gilroy R."/>
        </authorList>
    </citation>
    <scope>NUCLEOTIDE SEQUENCE</scope>
    <source>
        <strain evidence="6">ChiBcec18-1249</strain>
    </source>
</reference>
<keyword evidence="1" id="KW-0805">Transcription regulation</keyword>
<dbReference type="SUPFAM" id="SSF88659">
    <property type="entry name" value="Sigma3 and sigma4 domains of RNA polymerase sigma factors"/>
    <property type="match status" value="2"/>
</dbReference>
<dbReference type="AlphaFoldDB" id="A0A9D2LKP9"/>
<evidence type="ECO:0000256" key="2">
    <source>
        <dbReference type="ARBA" id="ARBA00023082"/>
    </source>
</evidence>
<dbReference type="EMBL" id="DWZJ01000106">
    <property type="protein sequence ID" value="HJB14334.1"/>
    <property type="molecule type" value="Genomic_DNA"/>
</dbReference>
<dbReference type="Pfam" id="PF08281">
    <property type="entry name" value="Sigma70_r4_2"/>
    <property type="match status" value="1"/>
</dbReference>
<dbReference type="GO" id="GO:0006352">
    <property type="term" value="P:DNA-templated transcription initiation"/>
    <property type="evidence" value="ECO:0007669"/>
    <property type="project" value="InterPro"/>
</dbReference>
<dbReference type="InterPro" id="IPR039425">
    <property type="entry name" value="RNA_pol_sigma-70-like"/>
</dbReference>
<name>A0A9D2LKP9_9FIRM</name>
<keyword evidence="2" id="KW-0731">Sigma factor</keyword>
<dbReference type="Gene3D" id="1.10.10.10">
    <property type="entry name" value="Winged helix-like DNA-binding domain superfamily/Winged helix DNA-binding domain"/>
    <property type="match status" value="1"/>
</dbReference>
<evidence type="ECO:0000256" key="3">
    <source>
        <dbReference type="ARBA" id="ARBA00023125"/>
    </source>
</evidence>
<keyword evidence="3" id="KW-0238">DNA-binding</keyword>
<sequence>MDYAAYEADRKKLAARIVAVRQIIQDTTDPQERIRQTERLRILQGMYRDTLDNLERLRPPQEKHRKERHRKISLDAFSWDFLERTKTTFADLEGTTWQAAEAGGLTAKQAAALQKVLQRAVEKLSDRQRAYFFAHADGQTLAKIAETYGVNVSTVSRTVARAEKILYHTICAHAFVGECISPDGVDLLRLATRANLLTLRQREMLYFLLTDGVSIREISEIVHRNRSTVCRSNAAVLRGFAGVCLDMAEAVPRKIARSDWPGGSEAEIAAMLGLPKGFYYRFVCRDERVGPYTRYEYEILARRGMTVREAAADLGISQGTVKRYWQRYPDADLSRLHKPVPYSPSAPRYVEGTPSIRKALATLSSNGNTIGDAVSAETYRKMLRISGGEA</sequence>
<evidence type="ECO:0000313" key="7">
    <source>
        <dbReference type="Proteomes" id="UP000823824"/>
    </source>
</evidence>
<evidence type="ECO:0000259" key="5">
    <source>
        <dbReference type="Pfam" id="PF08281"/>
    </source>
</evidence>
<evidence type="ECO:0000256" key="4">
    <source>
        <dbReference type="ARBA" id="ARBA00023163"/>
    </source>
</evidence>
<gene>
    <name evidence="6" type="ORF">H9787_11585</name>
</gene>
<reference evidence="6" key="1">
    <citation type="journal article" date="2021" name="PeerJ">
        <title>Extensive microbial diversity within the chicken gut microbiome revealed by metagenomics and culture.</title>
        <authorList>
            <person name="Gilroy R."/>
            <person name="Ravi A."/>
            <person name="Getino M."/>
            <person name="Pursley I."/>
            <person name="Horton D.L."/>
            <person name="Alikhan N.F."/>
            <person name="Baker D."/>
            <person name="Gharbi K."/>
            <person name="Hall N."/>
            <person name="Watson M."/>
            <person name="Adriaenssens E.M."/>
            <person name="Foster-Nyarko E."/>
            <person name="Jarju S."/>
            <person name="Secka A."/>
            <person name="Antonio M."/>
            <person name="Oren A."/>
            <person name="Chaudhuri R.R."/>
            <person name="La Ragione R."/>
            <person name="Hildebrand F."/>
            <person name="Pallen M.J."/>
        </authorList>
    </citation>
    <scope>NUCLEOTIDE SEQUENCE</scope>
    <source>
        <strain evidence="6">ChiBcec18-1249</strain>
    </source>
</reference>
<organism evidence="6 7">
    <name type="scientific">Candidatus Oscillibacter excrementigallinarum</name>
    <dbReference type="NCBI Taxonomy" id="2838716"/>
    <lineage>
        <taxon>Bacteria</taxon>
        <taxon>Bacillati</taxon>
        <taxon>Bacillota</taxon>
        <taxon>Clostridia</taxon>
        <taxon>Eubacteriales</taxon>
        <taxon>Oscillospiraceae</taxon>
        <taxon>Oscillibacter</taxon>
    </lineage>
</organism>
<dbReference type="InterPro" id="IPR036388">
    <property type="entry name" value="WH-like_DNA-bd_sf"/>
</dbReference>
<comment type="caution">
    <text evidence="6">The sequence shown here is derived from an EMBL/GenBank/DDBJ whole genome shotgun (WGS) entry which is preliminary data.</text>
</comment>
<protein>
    <recommendedName>
        <fullName evidence="5">RNA polymerase sigma factor 70 region 4 type 2 domain-containing protein</fullName>
    </recommendedName>
</protein>
<dbReference type="GO" id="GO:0016987">
    <property type="term" value="F:sigma factor activity"/>
    <property type="evidence" value="ECO:0007669"/>
    <property type="project" value="UniProtKB-KW"/>
</dbReference>
<keyword evidence="4" id="KW-0804">Transcription</keyword>
<feature type="domain" description="RNA polymerase sigma factor 70 region 4 type 2" evidence="5">
    <location>
        <begin position="116"/>
        <end position="164"/>
    </location>
</feature>
<dbReference type="PANTHER" id="PTHR43133:SF8">
    <property type="entry name" value="RNA POLYMERASE SIGMA FACTOR HI_1459-RELATED"/>
    <property type="match status" value="1"/>
</dbReference>